<dbReference type="Pfam" id="PF00293">
    <property type="entry name" value="NUDIX"/>
    <property type="match status" value="1"/>
</dbReference>
<dbReference type="OrthoDB" id="10261522at2759"/>
<dbReference type="AlphaFoldDB" id="A0A6A6P5F3"/>
<dbReference type="EMBL" id="MU001676">
    <property type="protein sequence ID" value="KAF2459245.1"/>
    <property type="molecule type" value="Genomic_DNA"/>
</dbReference>
<dbReference type="GO" id="GO:0016301">
    <property type="term" value="F:kinase activity"/>
    <property type="evidence" value="ECO:0007669"/>
    <property type="project" value="UniProtKB-KW"/>
</dbReference>
<gene>
    <name evidence="2" type="ORF">BDY21DRAFT_283190</name>
</gene>
<dbReference type="Gene3D" id="3.90.79.10">
    <property type="entry name" value="Nucleoside Triphosphate Pyrophosphohydrolase"/>
    <property type="match status" value="1"/>
</dbReference>
<evidence type="ECO:0000313" key="3">
    <source>
        <dbReference type="Proteomes" id="UP000799766"/>
    </source>
</evidence>
<accession>A0A6A6P5F3</accession>
<dbReference type="SUPFAM" id="SSF55811">
    <property type="entry name" value="Nudix"/>
    <property type="match status" value="1"/>
</dbReference>
<dbReference type="InterPro" id="IPR031804">
    <property type="entry name" value="DUF4743"/>
</dbReference>
<dbReference type="GO" id="GO:0044715">
    <property type="term" value="F:8-oxo-dGDP phosphatase activity"/>
    <property type="evidence" value="ECO:0007669"/>
    <property type="project" value="TreeGrafter"/>
</dbReference>
<keyword evidence="3" id="KW-1185">Reference proteome</keyword>
<keyword evidence="2" id="KW-0418">Kinase</keyword>
<evidence type="ECO:0000259" key="1">
    <source>
        <dbReference type="PROSITE" id="PS51462"/>
    </source>
</evidence>
<reference evidence="2" key="1">
    <citation type="journal article" date="2020" name="Stud. Mycol.">
        <title>101 Dothideomycetes genomes: a test case for predicting lifestyles and emergence of pathogens.</title>
        <authorList>
            <person name="Haridas S."/>
            <person name="Albert R."/>
            <person name="Binder M."/>
            <person name="Bloem J."/>
            <person name="Labutti K."/>
            <person name="Salamov A."/>
            <person name="Andreopoulos B."/>
            <person name="Baker S."/>
            <person name="Barry K."/>
            <person name="Bills G."/>
            <person name="Bluhm B."/>
            <person name="Cannon C."/>
            <person name="Castanera R."/>
            <person name="Culley D."/>
            <person name="Daum C."/>
            <person name="Ezra D."/>
            <person name="Gonzalez J."/>
            <person name="Henrissat B."/>
            <person name="Kuo A."/>
            <person name="Liang C."/>
            <person name="Lipzen A."/>
            <person name="Lutzoni F."/>
            <person name="Magnuson J."/>
            <person name="Mondo S."/>
            <person name="Nolan M."/>
            <person name="Ohm R."/>
            <person name="Pangilinan J."/>
            <person name="Park H.-J."/>
            <person name="Ramirez L."/>
            <person name="Alfaro M."/>
            <person name="Sun H."/>
            <person name="Tritt A."/>
            <person name="Yoshinaga Y."/>
            <person name="Zwiers L.-H."/>
            <person name="Turgeon B."/>
            <person name="Goodwin S."/>
            <person name="Spatafora J."/>
            <person name="Crous P."/>
            <person name="Grigoriev I."/>
        </authorList>
    </citation>
    <scope>NUCLEOTIDE SEQUENCE</scope>
    <source>
        <strain evidence="2">ATCC 16933</strain>
    </source>
</reference>
<keyword evidence="2" id="KW-0808">Transferase</keyword>
<dbReference type="PANTHER" id="PTHR13622:SF8">
    <property type="entry name" value="THIAMIN PYROPHOSPHOKINASE 1"/>
    <property type="match status" value="1"/>
</dbReference>
<dbReference type="Pfam" id="PF15916">
    <property type="entry name" value="DUF4743"/>
    <property type="match status" value="1"/>
</dbReference>
<proteinExistence type="predicted"/>
<evidence type="ECO:0000313" key="2">
    <source>
        <dbReference type="EMBL" id="KAF2459245.1"/>
    </source>
</evidence>
<organism evidence="2 3">
    <name type="scientific">Lineolata rhizophorae</name>
    <dbReference type="NCBI Taxonomy" id="578093"/>
    <lineage>
        <taxon>Eukaryota</taxon>
        <taxon>Fungi</taxon>
        <taxon>Dikarya</taxon>
        <taxon>Ascomycota</taxon>
        <taxon>Pezizomycotina</taxon>
        <taxon>Dothideomycetes</taxon>
        <taxon>Dothideomycetes incertae sedis</taxon>
        <taxon>Lineolatales</taxon>
        <taxon>Lineolataceae</taxon>
        <taxon>Lineolata</taxon>
    </lineage>
</organism>
<dbReference type="FunFam" id="3.90.79.10:FF:000019">
    <property type="entry name" value="Thiamin pyrophosphokinase, putative"/>
    <property type="match status" value="1"/>
</dbReference>
<name>A0A6A6P5F3_9PEZI</name>
<protein>
    <submittedName>
        <fullName evidence="2">Thiamine pyrophosphokinase-related protein-like protein</fullName>
    </submittedName>
</protein>
<dbReference type="Proteomes" id="UP000799766">
    <property type="component" value="Unassembled WGS sequence"/>
</dbReference>
<dbReference type="CDD" id="cd03676">
    <property type="entry name" value="NUDIX_Tnr3_like"/>
    <property type="match status" value="1"/>
</dbReference>
<dbReference type="InterPro" id="IPR000086">
    <property type="entry name" value="NUDIX_hydrolase_dom"/>
</dbReference>
<dbReference type="PROSITE" id="PS51462">
    <property type="entry name" value="NUDIX"/>
    <property type="match status" value="1"/>
</dbReference>
<feature type="domain" description="Nudix hydrolase" evidence="1">
    <location>
        <begin position="148"/>
        <end position="298"/>
    </location>
</feature>
<dbReference type="InterPro" id="IPR015797">
    <property type="entry name" value="NUDIX_hydrolase-like_dom_sf"/>
</dbReference>
<sequence length="331" mass="36867">MAAPNSATNLELVDDCDRFPYFQTNPEAYERYMNTLYAFQVPPTDPDSPPPTVGLVLPRVAEVLRGLPDWEIDDDALTLTLTGGTDAASRSAIVAQMAAAMRKTGHFQVLAKWRNELYPVYATASAPTTTNHLFDIERAASPLFGIVTYGVHLTGFVRDPDAPHGLKIWVPRRARAKTYGSMLDNTVAGGVATGEEPFETLVREAAEEASLPEPLIRERATAVGTVSYFYIREERAGGETGLMQPECQYAYDIELPPDVVPKPNDDEVEGFYLWTVNEIKAALSRREFKPNCAIVMLDFFVRQGILTIENEPDYVQIVARLHRMIDLPKVR</sequence>
<dbReference type="PANTHER" id="PTHR13622">
    <property type="entry name" value="THIAMIN PYROPHOSPHOKINASE"/>
    <property type="match status" value="1"/>
</dbReference>